<protein>
    <submittedName>
        <fullName evidence="1">Uncharacterized protein</fullName>
    </submittedName>
</protein>
<evidence type="ECO:0000313" key="1">
    <source>
        <dbReference type="EMBL" id="ETO72721.1"/>
    </source>
</evidence>
<reference evidence="1 2" key="1">
    <citation type="submission" date="2013-11" db="EMBL/GenBank/DDBJ databases">
        <title>The Genome Sequence of Phytophthora parasitica P1976.</title>
        <authorList>
            <consortium name="The Broad Institute Genomics Platform"/>
            <person name="Russ C."/>
            <person name="Tyler B."/>
            <person name="Panabieres F."/>
            <person name="Shan W."/>
            <person name="Tripathy S."/>
            <person name="Grunwald N."/>
            <person name="Machado M."/>
            <person name="Johnson C.S."/>
            <person name="Walker B."/>
            <person name="Young S."/>
            <person name="Zeng Q."/>
            <person name="Gargeya S."/>
            <person name="Fitzgerald M."/>
            <person name="Haas B."/>
            <person name="Abouelleil A."/>
            <person name="Allen A.W."/>
            <person name="Alvarado L."/>
            <person name="Arachchi H.M."/>
            <person name="Berlin A.M."/>
            <person name="Chapman S.B."/>
            <person name="Gainer-Dewar J."/>
            <person name="Goldberg J."/>
            <person name="Griggs A."/>
            <person name="Gujja S."/>
            <person name="Hansen M."/>
            <person name="Howarth C."/>
            <person name="Imamovic A."/>
            <person name="Ireland A."/>
            <person name="Larimer J."/>
            <person name="McCowan C."/>
            <person name="Murphy C."/>
            <person name="Pearson M."/>
            <person name="Poon T.W."/>
            <person name="Priest M."/>
            <person name="Roberts A."/>
            <person name="Saif S."/>
            <person name="Shea T."/>
            <person name="Sisk P."/>
            <person name="Sykes S."/>
            <person name="Wortman J."/>
            <person name="Nusbaum C."/>
            <person name="Birren B."/>
        </authorList>
    </citation>
    <scope>NUCLEOTIDE SEQUENCE [LARGE SCALE GENOMIC DNA]</scope>
    <source>
        <strain evidence="1 2">P1976</strain>
    </source>
</reference>
<evidence type="ECO:0000313" key="2">
    <source>
        <dbReference type="Proteomes" id="UP000028582"/>
    </source>
</evidence>
<accession>A0A081A1G0</accession>
<sequence>MWTTATTYSFTHFSTTSDSDILRLIQTKLVRTSFYRVLVVLSPFQASRFAHSKASLVLMLTFLTKHILWATLLVNQRAVLYHGAVAWRGLSDDREFEAELAGVEVNYVGDDAAIRPSHEECFERPQDDVRQLRQEYLANGVEYTSLKRRFIWLQILLEILF</sequence>
<organism evidence="1 2">
    <name type="scientific">Phytophthora nicotianae P1976</name>
    <dbReference type="NCBI Taxonomy" id="1317066"/>
    <lineage>
        <taxon>Eukaryota</taxon>
        <taxon>Sar</taxon>
        <taxon>Stramenopiles</taxon>
        <taxon>Oomycota</taxon>
        <taxon>Peronosporomycetes</taxon>
        <taxon>Peronosporales</taxon>
        <taxon>Peronosporaceae</taxon>
        <taxon>Phytophthora</taxon>
    </lineage>
</organism>
<gene>
    <name evidence="1" type="ORF">F444_11263</name>
</gene>
<dbReference type="AlphaFoldDB" id="A0A081A1G0"/>
<dbReference type="EMBL" id="ANJA01002035">
    <property type="protein sequence ID" value="ETO72721.1"/>
    <property type="molecule type" value="Genomic_DNA"/>
</dbReference>
<proteinExistence type="predicted"/>
<comment type="caution">
    <text evidence="1">The sequence shown here is derived from an EMBL/GenBank/DDBJ whole genome shotgun (WGS) entry which is preliminary data.</text>
</comment>
<dbReference type="Proteomes" id="UP000028582">
    <property type="component" value="Unassembled WGS sequence"/>
</dbReference>
<name>A0A081A1G0_PHYNI</name>